<sequence>MCRRCPARKATSPRCGAPRDGDRPHSPRTHQHDPGAARRNARAVPRDHGRARGGRTREPGLRPGAPLRPAGRPSSVPAQWRAARSSGRERRPGLGRDRAASARDGDRAVTESSGRSLICDGALVLHGDVGEARWADIEGFTASDVLFALAELGVDRDVTVRINSGGGNAFEGLAIHAILTAHRGKVTTLVEGVAASAASIIAMAGTERIMSPGSLMMVHDPAGLTVGTADDHDESAAFLRTLADTLASVYATATGRTKAAILAEMKAETWLTPSDAVAKRYATKVGSATAATASAPFPFRAYAKAPQRLVALADAKGWSRRTFTASDAAGPRSPRASASKGKTMGASRAQEITELCLIAGQPTRAAGHIAAGTAPAAILAELRAEQGQSGPQPDSLAARMARTQTAVADARRRAEASMGRTLKAQGIEPKADPGAGLPPAQASMYRILARQGR</sequence>
<evidence type="ECO:0000313" key="8">
    <source>
        <dbReference type="EMBL" id="KAB1071202.1"/>
    </source>
</evidence>
<dbReference type="NCBIfam" id="NF045542">
    <property type="entry name" value="Clp_rel_HeadMat"/>
    <property type="match status" value="1"/>
</dbReference>
<keyword evidence="3" id="KW-0645">Protease</keyword>
<organism evidence="8 9">
    <name type="scientific">Methylobacterium planeticum</name>
    <dbReference type="NCBI Taxonomy" id="2615211"/>
    <lineage>
        <taxon>Bacteria</taxon>
        <taxon>Pseudomonadati</taxon>
        <taxon>Pseudomonadota</taxon>
        <taxon>Alphaproteobacteria</taxon>
        <taxon>Hyphomicrobiales</taxon>
        <taxon>Methylobacteriaceae</taxon>
        <taxon>Methylobacterium</taxon>
    </lineage>
</organism>
<accession>A0A6N6MP67</accession>
<protein>
    <recommendedName>
        <fullName evidence="6">ATP-dependent Clp protease proteolytic subunit</fullName>
    </recommendedName>
</protein>
<dbReference type="CDD" id="cd07016">
    <property type="entry name" value="S14_ClpP_1"/>
    <property type="match status" value="1"/>
</dbReference>
<keyword evidence="2" id="KW-0963">Cytoplasm</keyword>
<evidence type="ECO:0000313" key="9">
    <source>
        <dbReference type="Proteomes" id="UP000441523"/>
    </source>
</evidence>
<dbReference type="InterPro" id="IPR001907">
    <property type="entry name" value="ClpP"/>
</dbReference>
<evidence type="ECO:0000256" key="2">
    <source>
        <dbReference type="ARBA" id="ARBA00022490"/>
    </source>
</evidence>
<dbReference type="PANTHER" id="PTHR10381">
    <property type="entry name" value="ATP-DEPENDENT CLP PROTEASE PROTEOLYTIC SUBUNIT"/>
    <property type="match status" value="1"/>
</dbReference>
<comment type="similarity">
    <text evidence="1 6">Belongs to the peptidase S14 family.</text>
</comment>
<name>A0A6N6MP67_9HYPH</name>
<dbReference type="PRINTS" id="PR00127">
    <property type="entry name" value="CLPPROTEASEP"/>
</dbReference>
<proteinExistence type="inferred from homology"/>
<dbReference type="AlphaFoldDB" id="A0A6N6MP67"/>
<evidence type="ECO:0000256" key="1">
    <source>
        <dbReference type="ARBA" id="ARBA00007039"/>
    </source>
</evidence>
<dbReference type="GO" id="GO:0009368">
    <property type="term" value="C:endopeptidase Clp complex"/>
    <property type="evidence" value="ECO:0007669"/>
    <property type="project" value="TreeGrafter"/>
</dbReference>
<keyword evidence="4" id="KW-0378">Hydrolase</keyword>
<evidence type="ECO:0000256" key="3">
    <source>
        <dbReference type="ARBA" id="ARBA00022670"/>
    </source>
</evidence>
<feature type="compositionally biased region" description="Basic and acidic residues" evidence="7">
    <location>
        <begin position="86"/>
        <end position="109"/>
    </location>
</feature>
<keyword evidence="9" id="KW-1185">Reference proteome</keyword>
<dbReference type="InterPro" id="IPR023562">
    <property type="entry name" value="ClpP/TepA"/>
</dbReference>
<feature type="compositionally biased region" description="Basic and acidic residues" evidence="7">
    <location>
        <begin position="17"/>
        <end position="36"/>
    </location>
</feature>
<feature type="compositionally biased region" description="Basic and acidic residues" evidence="7">
    <location>
        <begin position="44"/>
        <end position="60"/>
    </location>
</feature>
<evidence type="ECO:0000256" key="7">
    <source>
        <dbReference type="SAM" id="MobiDB-lite"/>
    </source>
</evidence>
<feature type="region of interest" description="Disordered" evidence="7">
    <location>
        <begin position="1"/>
        <end position="112"/>
    </location>
</feature>
<dbReference type="Proteomes" id="UP000441523">
    <property type="component" value="Unassembled WGS sequence"/>
</dbReference>
<dbReference type="EMBL" id="VZZJ01000020">
    <property type="protein sequence ID" value="KAB1071202.1"/>
    <property type="molecule type" value="Genomic_DNA"/>
</dbReference>
<dbReference type="Gene3D" id="3.90.226.10">
    <property type="entry name" value="2-enoyl-CoA Hydratase, Chain A, domain 1"/>
    <property type="match status" value="1"/>
</dbReference>
<dbReference type="PANTHER" id="PTHR10381:SF70">
    <property type="entry name" value="ATP-DEPENDENT CLP PROTEASE PROTEOLYTIC SUBUNIT"/>
    <property type="match status" value="1"/>
</dbReference>
<evidence type="ECO:0000256" key="6">
    <source>
        <dbReference type="RuleBase" id="RU003567"/>
    </source>
</evidence>
<evidence type="ECO:0000256" key="4">
    <source>
        <dbReference type="ARBA" id="ARBA00022801"/>
    </source>
</evidence>
<dbReference type="GO" id="GO:0004176">
    <property type="term" value="F:ATP-dependent peptidase activity"/>
    <property type="evidence" value="ECO:0007669"/>
    <property type="project" value="InterPro"/>
</dbReference>
<feature type="compositionally biased region" description="Low complexity" evidence="7">
    <location>
        <begin position="325"/>
        <end position="339"/>
    </location>
</feature>
<dbReference type="Pfam" id="PF00574">
    <property type="entry name" value="CLP_protease"/>
    <property type="match status" value="1"/>
</dbReference>
<comment type="caution">
    <text evidence="8">The sequence shown here is derived from an EMBL/GenBank/DDBJ whole genome shotgun (WGS) entry which is preliminary data.</text>
</comment>
<feature type="compositionally biased region" description="Low complexity" evidence="7">
    <location>
        <begin position="61"/>
        <end position="73"/>
    </location>
</feature>
<evidence type="ECO:0000256" key="5">
    <source>
        <dbReference type="ARBA" id="ARBA00022825"/>
    </source>
</evidence>
<feature type="region of interest" description="Disordered" evidence="7">
    <location>
        <begin position="410"/>
        <end position="442"/>
    </location>
</feature>
<dbReference type="SUPFAM" id="SSF52096">
    <property type="entry name" value="ClpP/crotonase"/>
    <property type="match status" value="1"/>
</dbReference>
<dbReference type="GO" id="GO:0006515">
    <property type="term" value="P:protein quality control for misfolded or incompletely synthesized proteins"/>
    <property type="evidence" value="ECO:0007669"/>
    <property type="project" value="TreeGrafter"/>
</dbReference>
<dbReference type="InterPro" id="IPR029045">
    <property type="entry name" value="ClpP/crotonase-like_dom_sf"/>
</dbReference>
<dbReference type="GO" id="GO:0051117">
    <property type="term" value="F:ATPase binding"/>
    <property type="evidence" value="ECO:0007669"/>
    <property type="project" value="TreeGrafter"/>
</dbReference>
<gene>
    <name evidence="8" type="ORF">F6X51_20125</name>
</gene>
<reference evidence="8 9" key="1">
    <citation type="submission" date="2019-09" db="EMBL/GenBank/DDBJ databases">
        <title>YIM 132548 draft genome.</title>
        <authorList>
            <person name="Jiang L."/>
        </authorList>
    </citation>
    <scope>NUCLEOTIDE SEQUENCE [LARGE SCALE GENOMIC DNA]</scope>
    <source>
        <strain evidence="8 9">YIM 132548</strain>
    </source>
</reference>
<feature type="region of interest" description="Disordered" evidence="7">
    <location>
        <begin position="323"/>
        <end position="345"/>
    </location>
</feature>
<keyword evidence="5" id="KW-0720">Serine protease</keyword>
<dbReference type="GO" id="GO:0004252">
    <property type="term" value="F:serine-type endopeptidase activity"/>
    <property type="evidence" value="ECO:0007669"/>
    <property type="project" value="InterPro"/>
</dbReference>